<feature type="region of interest" description="Disordered" evidence="2">
    <location>
        <begin position="602"/>
        <end position="624"/>
    </location>
</feature>
<dbReference type="Pfam" id="PF00078">
    <property type="entry name" value="RVT_1"/>
    <property type="match status" value="1"/>
</dbReference>
<comment type="caution">
    <text evidence="6">The sequence shown here is derived from an EMBL/GenBank/DDBJ whole genome shotgun (WGS) entry which is preliminary data.</text>
</comment>
<keyword evidence="3" id="KW-1133">Transmembrane helix</keyword>
<feature type="compositionally biased region" description="Polar residues" evidence="2">
    <location>
        <begin position="602"/>
        <end position="617"/>
    </location>
</feature>
<dbReference type="InterPro" id="IPR000477">
    <property type="entry name" value="RT_dom"/>
</dbReference>
<dbReference type="PROSITE" id="PS50157">
    <property type="entry name" value="ZINC_FINGER_C2H2_2"/>
    <property type="match status" value="1"/>
</dbReference>
<feature type="domain" description="Reverse transcriptase" evidence="5">
    <location>
        <begin position="1174"/>
        <end position="1428"/>
    </location>
</feature>
<dbReference type="GO" id="GO:0008270">
    <property type="term" value="F:zinc ion binding"/>
    <property type="evidence" value="ECO:0007669"/>
    <property type="project" value="UniProtKB-KW"/>
</dbReference>
<feature type="compositionally biased region" description="Low complexity" evidence="2">
    <location>
        <begin position="775"/>
        <end position="788"/>
    </location>
</feature>
<name>A0A8X6UEF8_NEPPI</name>
<feature type="compositionally biased region" description="Polar residues" evidence="2">
    <location>
        <begin position="538"/>
        <end position="547"/>
    </location>
</feature>
<keyword evidence="1" id="KW-0479">Metal-binding</keyword>
<dbReference type="PANTHER" id="PTHR19446">
    <property type="entry name" value="REVERSE TRANSCRIPTASES"/>
    <property type="match status" value="1"/>
</dbReference>
<protein>
    <submittedName>
        <fullName evidence="6">Transposon TX1 uncharacterized 149 kDa protein</fullName>
    </submittedName>
</protein>
<dbReference type="PROSITE" id="PS00028">
    <property type="entry name" value="ZINC_FINGER_C2H2_1"/>
    <property type="match status" value="2"/>
</dbReference>
<feature type="region of interest" description="Disordered" evidence="2">
    <location>
        <begin position="158"/>
        <end position="183"/>
    </location>
</feature>
<evidence type="ECO:0000256" key="3">
    <source>
        <dbReference type="SAM" id="Phobius"/>
    </source>
</evidence>
<dbReference type="GO" id="GO:0071897">
    <property type="term" value="P:DNA biosynthetic process"/>
    <property type="evidence" value="ECO:0007669"/>
    <property type="project" value="UniProtKB-ARBA"/>
</dbReference>
<feature type="region of interest" description="Disordered" evidence="2">
    <location>
        <begin position="742"/>
        <end position="814"/>
    </location>
</feature>
<dbReference type="InterPro" id="IPR013087">
    <property type="entry name" value="Znf_C2H2_type"/>
</dbReference>
<dbReference type="CDD" id="cd01650">
    <property type="entry name" value="RT_nLTR_like"/>
    <property type="match status" value="1"/>
</dbReference>
<proteinExistence type="predicted"/>
<dbReference type="SMART" id="SM00355">
    <property type="entry name" value="ZnF_C2H2"/>
    <property type="match status" value="8"/>
</dbReference>
<gene>
    <name evidence="6" type="ORF">NPIL_11471</name>
</gene>
<feature type="region of interest" description="Disordered" evidence="2">
    <location>
        <begin position="1"/>
        <end position="29"/>
    </location>
</feature>
<dbReference type="InterPro" id="IPR043502">
    <property type="entry name" value="DNA/RNA_pol_sf"/>
</dbReference>
<evidence type="ECO:0000256" key="2">
    <source>
        <dbReference type="SAM" id="MobiDB-lite"/>
    </source>
</evidence>
<keyword evidence="3" id="KW-0812">Transmembrane</keyword>
<keyword evidence="7" id="KW-1185">Reference proteome</keyword>
<dbReference type="OrthoDB" id="407509at2759"/>
<dbReference type="Proteomes" id="UP000887013">
    <property type="component" value="Unassembled WGS sequence"/>
</dbReference>
<accession>A0A8X6UEF8</accession>
<evidence type="ECO:0000256" key="1">
    <source>
        <dbReference type="PROSITE-ProRule" id="PRU00042"/>
    </source>
</evidence>
<dbReference type="PROSITE" id="PS50878">
    <property type="entry name" value="RT_POL"/>
    <property type="match status" value="1"/>
</dbReference>
<feature type="domain" description="C2H2-type" evidence="4">
    <location>
        <begin position="49"/>
        <end position="76"/>
    </location>
</feature>
<feature type="region of interest" description="Disordered" evidence="2">
    <location>
        <begin position="392"/>
        <end position="427"/>
    </location>
</feature>
<dbReference type="EMBL" id="BMAW01125097">
    <property type="protein sequence ID" value="GFU10816.1"/>
    <property type="molecule type" value="Genomic_DNA"/>
</dbReference>
<keyword evidence="1" id="KW-0862">Zinc</keyword>
<evidence type="ECO:0000259" key="4">
    <source>
        <dbReference type="PROSITE" id="PS50157"/>
    </source>
</evidence>
<feature type="transmembrane region" description="Helical" evidence="3">
    <location>
        <begin position="1401"/>
        <end position="1424"/>
    </location>
</feature>
<keyword evidence="1" id="KW-0863">Zinc-finger</keyword>
<feature type="compositionally biased region" description="Low complexity" evidence="2">
    <location>
        <begin position="795"/>
        <end position="814"/>
    </location>
</feature>
<reference evidence="6" key="1">
    <citation type="submission" date="2020-08" db="EMBL/GenBank/DDBJ databases">
        <title>Multicomponent nature underlies the extraordinary mechanical properties of spider dragline silk.</title>
        <authorList>
            <person name="Kono N."/>
            <person name="Nakamura H."/>
            <person name="Mori M."/>
            <person name="Yoshida Y."/>
            <person name="Ohtoshi R."/>
            <person name="Malay A.D."/>
            <person name="Moran D.A.P."/>
            <person name="Tomita M."/>
            <person name="Numata K."/>
            <person name="Arakawa K."/>
        </authorList>
    </citation>
    <scope>NUCLEOTIDE SEQUENCE</scope>
</reference>
<keyword evidence="3" id="KW-0472">Membrane</keyword>
<organism evidence="6 7">
    <name type="scientific">Nephila pilipes</name>
    <name type="common">Giant wood spider</name>
    <name type="synonym">Nephila maculata</name>
    <dbReference type="NCBI Taxonomy" id="299642"/>
    <lineage>
        <taxon>Eukaryota</taxon>
        <taxon>Metazoa</taxon>
        <taxon>Ecdysozoa</taxon>
        <taxon>Arthropoda</taxon>
        <taxon>Chelicerata</taxon>
        <taxon>Arachnida</taxon>
        <taxon>Araneae</taxon>
        <taxon>Araneomorphae</taxon>
        <taxon>Entelegynae</taxon>
        <taxon>Araneoidea</taxon>
        <taxon>Nephilidae</taxon>
        <taxon>Nephila</taxon>
    </lineage>
</organism>
<feature type="region of interest" description="Disordered" evidence="2">
    <location>
        <begin position="525"/>
        <end position="547"/>
    </location>
</feature>
<sequence length="1428" mass="157171">MQDTTRTISPGADNAIFSSGNSENNTPTPVALRTRSQLGTTYSDAARLHKCKLCLLSFNNSNELKSHVLEHKPNQKRKKALQAISEISSKTEGIFDTPHAASNASIGQSRLFSLTDTPCQATSSNEESPEIIFISQKGPLQPEVVELVEDLLQVTCNPTDDTDDPLIKSPSPASPRPACTTSPMAFPEAYRMSIPNAEDGSPVCSSLSDSQDSLLLSAHLQMKILPKILSPIPSPARTASPDILDLLLTQPPTLSDSSPESIQDPCLSKVQDTKVERKTVSSLVPVACPEPLRTATTSSPPQKNQNPFISYAQAASTGHCKICSIQVAPSMLFDHLTSHRPCTKRFKCIKACQLLRKQLQIPPPPPRHTPNKIIAPSQIEMTFREKFPELPVFNQNTDSSSSSASSPDKLELLDKLSSPPSGPPSAPAFSRPLFSTIVRKGLYRCRFCEMPFVSKAGMEAHILKIHKVPPKQVIPKLFPPPSNQPTCRTCFQEVEKGLSLADHCKLLHNLEVSTDRAFAATSLIQIEPPPSAPPTSRFVKSSSKAHDNNLQVSLQPSKIPDSQESLQSRTFINSKFKSRNRSFIPNSPNSSSRLPLIQIKTNTSQPVRANKNQSSTKPPAPTLLSSPRKCNYCPFIAKKKIGLRLHLFQTHNIRMNASSNKELLSEDSSSSPPLLPVASTINIQAEIHQENNQPRPLVPSKCSLCNYSTKINGLLKLHYQTRHKPPPSTGVCHKASDSTSITTVVPSKASHQAKSKKVSFQSRPKAPELPPPTIAQAPPQSVPAPARSSQEDFASRPASRALPSASSNNSSSRSGQVSFLNKSLQYSFPLCSRLDCPVKGCSASFGTKHWYHTNASIKKHLTVFHQSKPSAVKYWCSICSSTIIKHPANHPCLSGNLVINSSSIDDSLWNCSLCNFTANNNTAKRNHLAAHKRNSFKLNASSLQIPTHTRFSKAKRHNRITELSEGMPGDTPLAPPLISNPEDSTENSLVPEIPKLDLQRPIIIDSFFDPLKAILEIDDLEEASNIFQNLMVNLTSVMQEFFHLSPRPTDNSKKKPTSKPFDPNNAQRIQRLYRWNRRRCIRNLTSPDSSRCPVSKDNITDHFMKCWSAPTQSFAITNSDPPDLPPVLDVLTPEFVSSCLQGCENSAPGPDLLTYKHWREADPKGSVLSTIFNICLKLKDIPADWKSSNCILLPKKGDLKAIENWRPISLSNTIYKLFSKCLTRRLQDWCEMHNILSKCQKGFTPYDGVVEHNFIIGQHLENARRSHTNAFLVWLDISNAFGSIPHEVLFASLKNAGVDSDFIHLISNIYHHSSTRIITEEGLSEPVPLRCGVKQGCPLSGPLFNLAINHILASLQNSEEKHSVLAFADDIVLLGSSGVHCGEVGRVLIFVSCGSPAPPRYYFAPSISFLLFYVPSLGVGFNLLNSSH</sequence>
<feature type="region of interest" description="Disordered" evidence="2">
    <location>
        <begin position="1045"/>
        <end position="1065"/>
    </location>
</feature>
<evidence type="ECO:0000259" key="5">
    <source>
        <dbReference type="PROSITE" id="PS50878"/>
    </source>
</evidence>
<evidence type="ECO:0000313" key="7">
    <source>
        <dbReference type="Proteomes" id="UP000887013"/>
    </source>
</evidence>
<evidence type="ECO:0000313" key="6">
    <source>
        <dbReference type="EMBL" id="GFU10816.1"/>
    </source>
</evidence>
<dbReference type="SUPFAM" id="SSF56672">
    <property type="entry name" value="DNA/RNA polymerases"/>
    <property type="match status" value="1"/>
</dbReference>
<feature type="compositionally biased region" description="Polar residues" evidence="2">
    <location>
        <begin position="16"/>
        <end position="29"/>
    </location>
</feature>